<dbReference type="InterPro" id="IPR052443">
    <property type="entry name" value="E3_ubiq-ligase_RNF220-like"/>
</dbReference>
<evidence type="ECO:0000256" key="1">
    <source>
        <dbReference type="SAM" id="SignalP"/>
    </source>
</evidence>
<organism evidence="2 3">
    <name type="scientific">Goodea atripinnis</name>
    <dbReference type="NCBI Taxonomy" id="208336"/>
    <lineage>
        <taxon>Eukaryota</taxon>
        <taxon>Metazoa</taxon>
        <taxon>Chordata</taxon>
        <taxon>Craniata</taxon>
        <taxon>Vertebrata</taxon>
        <taxon>Euteleostomi</taxon>
        <taxon>Actinopterygii</taxon>
        <taxon>Neopterygii</taxon>
        <taxon>Teleostei</taxon>
        <taxon>Neoteleostei</taxon>
        <taxon>Acanthomorphata</taxon>
        <taxon>Ovalentaria</taxon>
        <taxon>Atherinomorphae</taxon>
        <taxon>Cyprinodontiformes</taxon>
        <taxon>Goodeidae</taxon>
        <taxon>Goodea</taxon>
    </lineage>
</organism>
<sequence length="111" mass="12946">MLYLVCCLAALFHATLCSASSGEHYYINCCLLKHYRCFLNYATVNLYSYELTSLLFMYLIPFFLYPRVTEEESTATTMEALKARIRELEKQILRGDRYKCLICMVSITSVH</sequence>
<gene>
    <name evidence="2" type="ORF">GOODEAATRI_002273</name>
</gene>
<accession>A0ABV0PKK7</accession>
<feature type="chain" id="PRO_5045374409" evidence="1">
    <location>
        <begin position="20"/>
        <end position="111"/>
    </location>
</feature>
<proteinExistence type="predicted"/>
<keyword evidence="1" id="KW-0732">Signal</keyword>
<evidence type="ECO:0000313" key="3">
    <source>
        <dbReference type="Proteomes" id="UP001476798"/>
    </source>
</evidence>
<dbReference type="EMBL" id="JAHRIO010080043">
    <property type="protein sequence ID" value="MEQ2183862.1"/>
    <property type="molecule type" value="Genomic_DNA"/>
</dbReference>
<name>A0ABV0PKK7_9TELE</name>
<dbReference type="Proteomes" id="UP001476798">
    <property type="component" value="Unassembled WGS sequence"/>
</dbReference>
<dbReference type="PANTHER" id="PTHR13459:SF1">
    <property type="entry name" value="E3 UBIQUITIN-PROTEIN LIGASE RNF220 ISOFORM X1"/>
    <property type="match status" value="1"/>
</dbReference>
<protein>
    <submittedName>
        <fullName evidence="2">Uncharacterized protein</fullName>
    </submittedName>
</protein>
<feature type="signal peptide" evidence="1">
    <location>
        <begin position="1"/>
        <end position="19"/>
    </location>
</feature>
<reference evidence="2 3" key="1">
    <citation type="submission" date="2021-06" db="EMBL/GenBank/DDBJ databases">
        <authorList>
            <person name="Palmer J.M."/>
        </authorList>
    </citation>
    <scope>NUCLEOTIDE SEQUENCE [LARGE SCALE GENOMIC DNA]</scope>
    <source>
        <strain evidence="2 3">GA_2019</strain>
        <tissue evidence="2">Muscle</tissue>
    </source>
</reference>
<dbReference type="PANTHER" id="PTHR13459">
    <property type="entry name" value="E3 UBIQUITIN-PROTEIN LIGASE RNF220 ISOFORM X1"/>
    <property type="match status" value="1"/>
</dbReference>
<evidence type="ECO:0000313" key="2">
    <source>
        <dbReference type="EMBL" id="MEQ2183862.1"/>
    </source>
</evidence>
<keyword evidence="3" id="KW-1185">Reference proteome</keyword>
<comment type="caution">
    <text evidence="2">The sequence shown here is derived from an EMBL/GenBank/DDBJ whole genome shotgun (WGS) entry which is preliminary data.</text>
</comment>